<feature type="compositionally biased region" description="Basic and acidic residues" evidence="1">
    <location>
        <begin position="332"/>
        <end position="342"/>
    </location>
</feature>
<gene>
    <name evidence="2" type="ORF">F5891DRAFT_1186586</name>
</gene>
<evidence type="ECO:0000313" key="2">
    <source>
        <dbReference type="EMBL" id="KAG1902465.1"/>
    </source>
</evidence>
<protein>
    <submittedName>
        <fullName evidence="2">Uncharacterized protein</fullName>
    </submittedName>
</protein>
<feature type="region of interest" description="Disordered" evidence="1">
    <location>
        <begin position="691"/>
        <end position="721"/>
    </location>
</feature>
<feature type="region of interest" description="Disordered" evidence="1">
    <location>
        <begin position="763"/>
        <end position="792"/>
    </location>
</feature>
<sequence>MFFTSLSNQPAWTEEEVTMFELMGTDSFTSLLDDQAAGPSGFTQGFPGQVPPFGLHHGSHAAPQASLMVPPSTNVILPTPLKDTNPGSTLGPSRQLDLSHYLPDASTHEQFPEEGASHSKEPLVVGRRSAESNATLDVGFAAVEHTLLELSRSTVILMHQVINLFMNSCGCNASSVNYWNLYFNYFKDKSQQELDRLHQDLLAGGHTPSVTVCKECYTKFKEQYPDTYQDILDMHDEISLLSGLPQTVGQCAQAFQWFQKRVTDILYLASAKFGYVHTTPGATDFFLSRCRADSDTIIGHLKAQVYNSTSLSTIELVFMEQEDDVASSSKVVDSKQPDSKDPDPDDLDLGSDPLEGREDSIKWIKKQITKQVAKFGGKFGTDRTFPWKLMPNALADDNICIKGYPAHKCLLPGESHGVISSAKSKGVASLTQKEVTIIIEALKVKTMYVKKVDVALRGEVLCSERPVIFSEAPLSDYPHSGARYLFINGHMDYNGLSRIKVSGVATKVKKSITLAGKSIMIFDISPPLPSRPFKVVPRPLAREMIEVRSTSPDSLDANDQCQQDSELEYEDVSHGKRKKLKSSGELRASKMCASPIDIFQKTAKTGAQSMETSVLSQLAKKGGALSQVTVGSSSDDQDPPTTTTMCLRDGPSNQPANTKVAKGSHTKLISRHGRDLYTIFSDNDLDMVGNTDTKSQNIAPSSVDGPETSPAGGPGDTLKEGGAALETTTAHLQSPSTSVPVLLGQGISLPVDLSAVPLAGGRGEGGGGGLVSRGALDDGLTGHDLPKSDNLPMDTDHRFDESVHPCESEVSDPREPIHPDSHDHVCPDPRNHVHPDPHNHVCPDPRNHVHPDPCDYVHQDPRDHVRPDPHDHIHPDPCDHTHHDYINAPFSGSHGHLLSNPRGPTHWDAPHPLDHCGPLPNPRECLSQEPHDLCVLGRSTCESSYPPQDYHHLCPHDSFYHRTSNAHDDLPELQETRGSM</sequence>
<reference evidence="2" key="1">
    <citation type="journal article" date="2020" name="New Phytol.">
        <title>Comparative genomics reveals dynamic genome evolution in host specialist ectomycorrhizal fungi.</title>
        <authorList>
            <person name="Lofgren L.A."/>
            <person name="Nguyen N.H."/>
            <person name="Vilgalys R."/>
            <person name="Ruytinx J."/>
            <person name="Liao H.L."/>
            <person name="Branco S."/>
            <person name="Kuo A."/>
            <person name="LaButti K."/>
            <person name="Lipzen A."/>
            <person name="Andreopoulos W."/>
            <person name="Pangilinan J."/>
            <person name="Riley R."/>
            <person name="Hundley H."/>
            <person name="Na H."/>
            <person name="Barry K."/>
            <person name="Grigoriev I.V."/>
            <person name="Stajich J.E."/>
            <person name="Kennedy P.G."/>
        </authorList>
    </citation>
    <scope>NUCLEOTIDE SEQUENCE</scope>
    <source>
        <strain evidence="2">FC203</strain>
    </source>
</reference>
<accession>A0AAD4EA95</accession>
<keyword evidence="3" id="KW-1185">Reference proteome</keyword>
<dbReference type="AlphaFoldDB" id="A0AAD4EA95"/>
<feature type="region of interest" description="Disordered" evidence="1">
    <location>
        <begin position="547"/>
        <end position="584"/>
    </location>
</feature>
<proteinExistence type="predicted"/>
<feature type="compositionally biased region" description="Polar residues" evidence="1">
    <location>
        <begin position="691"/>
        <end position="700"/>
    </location>
</feature>
<evidence type="ECO:0000313" key="3">
    <source>
        <dbReference type="Proteomes" id="UP001195769"/>
    </source>
</evidence>
<dbReference type="Proteomes" id="UP001195769">
    <property type="component" value="Unassembled WGS sequence"/>
</dbReference>
<feature type="region of interest" description="Disordered" evidence="1">
    <location>
        <begin position="327"/>
        <end position="352"/>
    </location>
</feature>
<organism evidence="2 3">
    <name type="scientific">Suillus fuscotomentosus</name>
    <dbReference type="NCBI Taxonomy" id="1912939"/>
    <lineage>
        <taxon>Eukaryota</taxon>
        <taxon>Fungi</taxon>
        <taxon>Dikarya</taxon>
        <taxon>Basidiomycota</taxon>
        <taxon>Agaricomycotina</taxon>
        <taxon>Agaricomycetes</taxon>
        <taxon>Agaricomycetidae</taxon>
        <taxon>Boletales</taxon>
        <taxon>Suillineae</taxon>
        <taxon>Suillaceae</taxon>
        <taxon>Suillus</taxon>
    </lineage>
</organism>
<dbReference type="EMBL" id="JABBWK010000017">
    <property type="protein sequence ID" value="KAG1902465.1"/>
    <property type="molecule type" value="Genomic_DNA"/>
</dbReference>
<evidence type="ECO:0000256" key="1">
    <source>
        <dbReference type="SAM" id="MobiDB-lite"/>
    </source>
</evidence>
<comment type="caution">
    <text evidence="2">The sequence shown here is derived from an EMBL/GenBank/DDBJ whole genome shotgun (WGS) entry which is preliminary data.</text>
</comment>
<feature type="region of interest" description="Disordered" evidence="1">
    <location>
        <begin position="626"/>
        <end position="666"/>
    </location>
</feature>
<name>A0AAD4EA95_9AGAM</name>
<dbReference type="RefSeq" id="XP_041228040.1">
    <property type="nucleotide sequence ID" value="XM_041366721.1"/>
</dbReference>
<dbReference type="GeneID" id="64661019"/>
<feature type="compositionally biased region" description="Polar residues" evidence="1">
    <location>
        <begin position="548"/>
        <end position="564"/>
    </location>
</feature>